<dbReference type="Gene3D" id="2.170.130.10">
    <property type="entry name" value="TonB-dependent receptor, plug domain"/>
    <property type="match status" value="1"/>
</dbReference>
<dbReference type="Pfam" id="PF14905">
    <property type="entry name" value="OMP_b-brl_3"/>
    <property type="match status" value="1"/>
</dbReference>
<dbReference type="SUPFAM" id="SSF56935">
    <property type="entry name" value="Porins"/>
    <property type="match status" value="1"/>
</dbReference>
<dbReference type="InterPro" id="IPR041700">
    <property type="entry name" value="OMP_b-brl_3"/>
</dbReference>
<comment type="caution">
    <text evidence="6">The sequence shown here is derived from an EMBL/GenBank/DDBJ whole genome shotgun (WGS) entry which is preliminary data.</text>
</comment>
<accession>A0ABW5J218</accession>
<organism evidence="6 7">
    <name type="scientific">Emticicia soli</name>
    <dbReference type="NCBI Taxonomy" id="2027878"/>
    <lineage>
        <taxon>Bacteria</taxon>
        <taxon>Pseudomonadati</taxon>
        <taxon>Bacteroidota</taxon>
        <taxon>Cytophagia</taxon>
        <taxon>Cytophagales</taxon>
        <taxon>Leadbetterellaceae</taxon>
        <taxon>Emticicia</taxon>
    </lineage>
</organism>
<sequence length="797" mass="91024">MSKSLLLSIIFAFSSFLTIAQTTIKGKVLDSTNKQGVPFVNVSLLAAQDSSLIKGAISDSTGFFELSAIPRANYILLFSSVEHQKLYQRISLENTTQPVFQMSDVLLTTANQLLNEVNVQADKIQLQQSDEKLKVSIAGNKLFTTSINGYDILKKIPGVQLNNDGSLSMSGGIVPTIFINGKPMPMSAEQLQNYLNSLTPEMIESIELISNPSGRYDAEFKAIIDIRLETDKTLGWKGNYTNNLQQNDYTLANNNLTLTYNTLQIAYTARIGYLTGATPYRYRALQHQANTNIMRTDTWLKTNNNNLNLQLEAEYHIKKNQNIGIILRTNQLNRKAVADNTLHFTNATDELVLSNINSINKNTPKQHNYGINLSYDAQFGKSKLQLLGIASDINNHLTEDIQNTQTLNGNLLNYWKTNLENNISIRSAQADFNTGIQKGKLEAGIKFATISTKNNLVYDTLNKDNTFVLDLGRTNNFHYNEYISAAYAAYGNKWGKLSYKIGLRVENTHTIANAITNNKITERNYLKWLPSINLTYPLANEQQLTAAYTHRMTRPGFEALNPFRFYLSPLNYWVGNPYLLASTTQQLSISYTRKNYYLLLNIGKENDPMTRYPEYNRVTNVLEYLGTNLPYNQFATLEASIPVTIKKWWRMNHNLGLYYKKDQTPYHGVVYQIPIKHYMINGSQIFTLAKDFTLDIYYYYVAQRGSGLYIFKPIYYLDLGLQKTWLTGRLNTKLNVQDIFNTNYLQLIFREKSIIDNELSHWYGNQKVVFSITYSFGKSNYKTRQSTRNEEESRVSN</sequence>
<evidence type="ECO:0000256" key="1">
    <source>
        <dbReference type="ARBA" id="ARBA00004442"/>
    </source>
</evidence>
<dbReference type="Proteomes" id="UP001597510">
    <property type="component" value="Unassembled WGS sequence"/>
</dbReference>
<dbReference type="SUPFAM" id="SSF49464">
    <property type="entry name" value="Carboxypeptidase regulatory domain-like"/>
    <property type="match status" value="1"/>
</dbReference>
<dbReference type="Gene3D" id="2.40.170.20">
    <property type="entry name" value="TonB-dependent receptor, beta-barrel domain"/>
    <property type="match status" value="1"/>
</dbReference>
<dbReference type="InterPro" id="IPR036942">
    <property type="entry name" value="Beta-barrel_TonB_sf"/>
</dbReference>
<dbReference type="RefSeq" id="WP_340235441.1">
    <property type="nucleotide sequence ID" value="NZ_JBBEWC010000004.1"/>
</dbReference>
<evidence type="ECO:0000313" key="7">
    <source>
        <dbReference type="Proteomes" id="UP001597510"/>
    </source>
</evidence>
<feature type="domain" description="Outer membrane protein beta-barrel" evidence="5">
    <location>
        <begin position="385"/>
        <end position="774"/>
    </location>
</feature>
<evidence type="ECO:0000256" key="3">
    <source>
        <dbReference type="ARBA" id="ARBA00023237"/>
    </source>
</evidence>
<feature type="signal peptide" evidence="4">
    <location>
        <begin position="1"/>
        <end position="20"/>
    </location>
</feature>
<keyword evidence="3" id="KW-0998">Cell outer membrane</keyword>
<feature type="chain" id="PRO_5045419415" evidence="4">
    <location>
        <begin position="21"/>
        <end position="797"/>
    </location>
</feature>
<dbReference type="InterPro" id="IPR008969">
    <property type="entry name" value="CarboxyPept-like_regulatory"/>
</dbReference>
<proteinExistence type="predicted"/>
<dbReference type="PANTHER" id="PTHR40980">
    <property type="entry name" value="PLUG DOMAIN-CONTAINING PROTEIN"/>
    <property type="match status" value="1"/>
</dbReference>
<dbReference type="PANTHER" id="PTHR40980:SF3">
    <property type="entry name" value="TONB-DEPENDENT RECEPTOR-LIKE BETA-BARREL DOMAIN-CONTAINING PROTEIN"/>
    <property type="match status" value="1"/>
</dbReference>
<gene>
    <name evidence="6" type="ORF">ACFSR2_03985</name>
</gene>
<keyword evidence="4" id="KW-0732">Signal</keyword>
<reference evidence="7" key="1">
    <citation type="journal article" date="2019" name="Int. J. Syst. Evol. Microbiol.">
        <title>The Global Catalogue of Microorganisms (GCM) 10K type strain sequencing project: providing services to taxonomists for standard genome sequencing and annotation.</title>
        <authorList>
            <consortium name="The Broad Institute Genomics Platform"/>
            <consortium name="The Broad Institute Genome Sequencing Center for Infectious Disease"/>
            <person name="Wu L."/>
            <person name="Ma J."/>
        </authorList>
    </citation>
    <scope>NUCLEOTIDE SEQUENCE [LARGE SCALE GENOMIC DNA]</scope>
    <source>
        <strain evidence="7">KCTC 52344</strain>
    </source>
</reference>
<dbReference type="Pfam" id="PF13715">
    <property type="entry name" value="CarbopepD_reg_2"/>
    <property type="match status" value="1"/>
</dbReference>
<protein>
    <submittedName>
        <fullName evidence="6">Outer membrane beta-barrel protein</fullName>
    </submittedName>
</protein>
<dbReference type="InterPro" id="IPR037066">
    <property type="entry name" value="Plug_dom_sf"/>
</dbReference>
<dbReference type="EMBL" id="JBHULC010000004">
    <property type="protein sequence ID" value="MFD2520031.1"/>
    <property type="molecule type" value="Genomic_DNA"/>
</dbReference>
<keyword evidence="7" id="KW-1185">Reference proteome</keyword>
<evidence type="ECO:0000256" key="4">
    <source>
        <dbReference type="SAM" id="SignalP"/>
    </source>
</evidence>
<keyword evidence="2" id="KW-0472">Membrane</keyword>
<evidence type="ECO:0000313" key="6">
    <source>
        <dbReference type="EMBL" id="MFD2520031.1"/>
    </source>
</evidence>
<name>A0ABW5J218_9BACT</name>
<evidence type="ECO:0000259" key="5">
    <source>
        <dbReference type="Pfam" id="PF14905"/>
    </source>
</evidence>
<comment type="subcellular location">
    <subcellularLocation>
        <location evidence="1">Cell outer membrane</location>
    </subcellularLocation>
</comment>
<evidence type="ECO:0000256" key="2">
    <source>
        <dbReference type="ARBA" id="ARBA00023136"/>
    </source>
</evidence>